<comment type="caution">
    <text evidence="1">The sequence shown here is derived from an EMBL/GenBank/DDBJ whole genome shotgun (WGS) entry which is preliminary data.</text>
</comment>
<protein>
    <submittedName>
        <fullName evidence="1">Uncharacterized protein</fullName>
    </submittedName>
</protein>
<gene>
    <name evidence="1" type="ORF">GTA51_04285</name>
</gene>
<name>A0A7C9NI95_9BACT</name>
<keyword evidence="2" id="KW-1185">Reference proteome</keyword>
<evidence type="ECO:0000313" key="1">
    <source>
        <dbReference type="EMBL" id="MYL82356.1"/>
    </source>
</evidence>
<dbReference type="Proteomes" id="UP000482487">
    <property type="component" value="Unassembled WGS sequence"/>
</dbReference>
<dbReference type="RefSeq" id="WP_160958984.1">
    <property type="nucleotide sequence ID" value="NZ_WVUD01000004.1"/>
</dbReference>
<sequence length="101" mass="10709">MSRLLLHRRLALGLLASTLLVASVWAVPSLCQAPPRGYARLLATRAAVPPDAVTDCRMSAIRLRGACGPDAAIPDEDFASLRDQCRQAAKAGAAGQRIARM</sequence>
<dbReference type="AlphaFoldDB" id="A0A7C9NI95"/>
<accession>A0A7C9NI95</accession>
<evidence type="ECO:0000313" key="2">
    <source>
        <dbReference type="Proteomes" id="UP000482487"/>
    </source>
</evidence>
<proteinExistence type="predicted"/>
<reference evidence="1 2" key="1">
    <citation type="submission" date="2020-01" db="EMBL/GenBank/DDBJ databases">
        <title>Genome sequence of Desulfovibrio aerotolerans DSM 16695(T).</title>
        <authorList>
            <person name="Karnachuk O."/>
            <person name="Avakyan M."/>
            <person name="Mardanov A."/>
            <person name="Kadnikov V."/>
            <person name="Ravin N."/>
        </authorList>
    </citation>
    <scope>NUCLEOTIDE SEQUENCE [LARGE SCALE GENOMIC DNA]</scope>
    <source>
        <strain evidence="1 2">DSM 16695</strain>
    </source>
</reference>
<organism evidence="1 2">
    <name type="scientific">Solidesulfovibrio aerotolerans</name>
    <dbReference type="NCBI Taxonomy" id="295255"/>
    <lineage>
        <taxon>Bacteria</taxon>
        <taxon>Pseudomonadati</taxon>
        <taxon>Thermodesulfobacteriota</taxon>
        <taxon>Desulfovibrionia</taxon>
        <taxon>Desulfovibrionales</taxon>
        <taxon>Desulfovibrionaceae</taxon>
        <taxon>Solidesulfovibrio</taxon>
    </lineage>
</organism>
<dbReference type="EMBL" id="WVUD01000004">
    <property type="protein sequence ID" value="MYL82356.1"/>
    <property type="molecule type" value="Genomic_DNA"/>
</dbReference>
<dbReference type="OrthoDB" id="5461287at2"/>